<dbReference type="PATRIC" id="fig|1304281.5.peg.13"/>
<evidence type="ECO:0000259" key="1">
    <source>
        <dbReference type="Pfam" id="PF13460"/>
    </source>
</evidence>
<dbReference type="STRING" id="1304281.ACM44_00060"/>
<accession>A0A0J7J3J5</accession>
<dbReference type="Gene3D" id="3.40.50.720">
    <property type="entry name" value="NAD(P)-binding Rossmann-like Domain"/>
    <property type="match status" value="1"/>
</dbReference>
<proteinExistence type="predicted"/>
<dbReference type="AlphaFoldDB" id="A0A0J7J3J5"/>
<dbReference type="InterPro" id="IPR036291">
    <property type="entry name" value="NAD(P)-bd_dom_sf"/>
</dbReference>
<dbReference type="EMBL" id="LFNG01000001">
    <property type="protein sequence ID" value="KMQ72541.1"/>
    <property type="molecule type" value="Genomic_DNA"/>
</dbReference>
<dbReference type="Proteomes" id="UP000035900">
    <property type="component" value="Unassembled WGS sequence"/>
</dbReference>
<dbReference type="InterPro" id="IPR016040">
    <property type="entry name" value="NAD(P)-bd_dom"/>
</dbReference>
<comment type="caution">
    <text evidence="2">The sequence shown here is derived from an EMBL/GenBank/DDBJ whole genome shotgun (WGS) entry which is preliminary data.</text>
</comment>
<evidence type="ECO:0000313" key="3">
    <source>
        <dbReference type="Proteomes" id="UP000035900"/>
    </source>
</evidence>
<dbReference type="OrthoDB" id="9798632at2"/>
<dbReference type="RefSeq" id="WP_048498066.1">
    <property type="nucleotide sequence ID" value="NZ_LFNG01000001.1"/>
</dbReference>
<gene>
    <name evidence="2" type="ORF">ACM44_00060</name>
</gene>
<name>A0A0J7J3J5_9FLAO</name>
<sequence length="218" mass="24240">MKIILTGATGMVGNGVLRILLKRDDIQEVLSISRRPSGISNPKLKEILHEDFCDLSAIAHEMKGYDAVLFCLGISSVGISKDRYFQITHTLTMHFAETFKKENPEGRFCYISGAGTDSNEKGSGWAAVKGKTENDLIKLLGNNAYNFRPAFMKPVAGQDFVNRWYAYFSWMDAIFKPLFPNYFGTVEEVANSMANVAQKGYSSQVLEGKDISITAKNI</sequence>
<reference evidence="2 3" key="1">
    <citation type="journal article" date="2004" name="Int. J. Syst. Evol. Microbiol.">
        <title>Kaistella koreensis gen. nov., sp. nov., a novel member of the Chryseobacterium-Bergeyella-Riemerella branch.</title>
        <authorList>
            <person name="Kim M.K."/>
            <person name="Im W.T."/>
            <person name="Shin Y.K."/>
            <person name="Lim J.H."/>
            <person name="Kim S.H."/>
            <person name="Lee B.C."/>
            <person name="Park M.Y."/>
            <person name="Lee K.Y."/>
            <person name="Lee S.T."/>
        </authorList>
    </citation>
    <scope>NUCLEOTIDE SEQUENCE [LARGE SCALE GENOMIC DNA]</scope>
    <source>
        <strain evidence="2 3">CCUG 49689</strain>
    </source>
</reference>
<keyword evidence="3" id="KW-1185">Reference proteome</keyword>
<protein>
    <submittedName>
        <fullName evidence="2">Epimerase</fullName>
    </submittedName>
</protein>
<evidence type="ECO:0000313" key="2">
    <source>
        <dbReference type="EMBL" id="KMQ72541.1"/>
    </source>
</evidence>
<dbReference type="PANTHER" id="PTHR14097">
    <property type="entry name" value="OXIDOREDUCTASE HTATIP2"/>
    <property type="match status" value="1"/>
</dbReference>
<dbReference type="SUPFAM" id="SSF51735">
    <property type="entry name" value="NAD(P)-binding Rossmann-fold domains"/>
    <property type="match status" value="1"/>
</dbReference>
<feature type="domain" description="NAD(P)-binding" evidence="1">
    <location>
        <begin position="7"/>
        <end position="122"/>
    </location>
</feature>
<dbReference type="Pfam" id="PF13460">
    <property type="entry name" value="NAD_binding_10"/>
    <property type="match status" value="1"/>
</dbReference>
<dbReference type="PANTHER" id="PTHR14097:SF8">
    <property type="entry name" value="NAD(P)-BINDING DOMAIN-CONTAINING PROTEIN"/>
    <property type="match status" value="1"/>
</dbReference>
<organism evidence="2 3">
    <name type="scientific">Chryseobacterium koreense CCUG 49689</name>
    <dbReference type="NCBI Taxonomy" id="1304281"/>
    <lineage>
        <taxon>Bacteria</taxon>
        <taxon>Pseudomonadati</taxon>
        <taxon>Bacteroidota</taxon>
        <taxon>Flavobacteriia</taxon>
        <taxon>Flavobacteriales</taxon>
        <taxon>Weeksellaceae</taxon>
        <taxon>Chryseobacterium group</taxon>
        <taxon>Chryseobacterium</taxon>
    </lineage>
</organism>